<dbReference type="EMBL" id="QYTW02000035">
    <property type="protein sequence ID" value="RST57369.1"/>
    <property type="molecule type" value="Genomic_DNA"/>
</dbReference>
<organism evidence="1 2">
    <name type="scientific">Siminovitchia terrae</name>
    <name type="common">Bacillus terrae</name>
    <dbReference type="NCBI Taxonomy" id="1914933"/>
    <lineage>
        <taxon>Bacteria</taxon>
        <taxon>Bacillati</taxon>
        <taxon>Bacillota</taxon>
        <taxon>Bacilli</taxon>
        <taxon>Bacillales</taxon>
        <taxon>Bacillaceae</taxon>
        <taxon>Siminovitchia</taxon>
    </lineage>
</organism>
<dbReference type="AlphaFoldDB" id="A0A429X1K3"/>
<comment type="caution">
    <text evidence="1">The sequence shown here is derived from an EMBL/GenBank/DDBJ whole genome shotgun (WGS) entry which is preliminary data.</text>
</comment>
<protein>
    <recommendedName>
        <fullName evidence="3">Lipoprotein</fullName>
    </recommendedName>
</protein>
<dbReference type="InterPro" id="IPR046720">
    <property type="entry name" value="DUF6612"/>
</dbReference>
<evidence type="ECO:0000313" key="2">
    <source>
        <dbReference type="Proteomes" id="UP000287296"/>
    </source>
</evidence>
<dbReference type="Proteomes" id="UP000287296">
    <property type="component" value="Unassembled WGS sequence"/>
</dbReference>
<proteinExistence type="predicted"/>
<accession>A0A429X1K3</accession>
<sequence>MKKKTWLKVLSVGVLAVGLVGCSNTENAPKTDTKTEDVAKKVNEDAKKIFEQAKTKFEDAKSMKFVIENKQTFKIGDQEDSGSITKETEFMKDPVMAHIITKANIAPLGEYQTEMYWVDGYHYHAFENETTEKSWNKVKPGNEYINEDYRFVQDMFNAFKGNIDDFKVREKDGAYHFVFAADKKEIIEKYKTVTSWLMNTEGAEINKMDVNFTFDKDSNELKSLHYIFDMSGVAREEKGDKGDVHVDALLTVSDYGKATVSLPEEVKKGAKELQIEKPATEESDK</sequence>
<evidence type="ECO:0008006" key="3">
    <source>
        <dbReference type="Google" id="ProtNLM"/>
    </source>
</evidence>
<dbReference type="OrthoDB" id="9834048at2"/>
<gene>
    <name evidence="1" type="ORF">D5F11_022945</name>
</gene>
<name>A0A429X1K3_SIMTE</name>
<reference evidence="1 2" key="1">
    <citation type="submission" date="2018-12" db="EMBL/GenBank/DDBJ databases">
        <authorList>
            <person name="Sun L."/>
            <person name="Chen Z."/>
        </authorList>
    </citation>
    <scope>NUCLEOTIDE SEQUENCE [LARGE SCALE GENOMIC DNA]</scope>
    <source>
        <strain evidence="1 2">LMG 29736</strain>
    </source>
</reference>
<dbReference type="RefSeq" id="WP_120118574.1">
    <property type="nucleotide sequence ID" value="NZ_QYTW02000035.1"/>
</dbReference>
<dbReference type="Pfam" id="PF20316">
    <property type="entry name" value="DUF6612"/>
    <property type="match status" value="1"/>
</dbReference>
<evidence type="ECO:0000313" key="1">
    <source>
        <dbReference type="EMBL" id="RST57369.1"/>
    </source>
</evidence>
<dbReference type="PROSITE" id="PS51257">
    <property type="entry name" value="PROKAR_LIPOPROTEIN"/>
    <property type="match status" value="1"/>
</dbReference>